<evidence type="ECO:0000313" key="2">
    <source>
        <dbReference type="Proteomes" id="UP000886653"/>
    </source>
</evidence>
<comment type="caution">
    <text evidence="1">The sequence shown here is derived from an EMBL/GenBank/DDBJ whole genome shotgun (WGS) entry which is preliminary data.</text>
</comment>
<accession>A0A9P6N930</accession>
<keyword evidence="2" id="KW-1185">Reference proteome</keyword>
<name>A0A9P6N930_9BASI</name>
<dbReference type="EMBL" id="MU167559">
    <property type="protein sequence ID" value="KAG0139580.1"/>
    <property type="molecule type" value="Genomic_DNA"/>
</dbReference>
<dbReference type="AlphaFoldDB" id="A0A9P6N930"/>
<proteinExistence type="predicted"/>
<evidence type="ECO:0000313" key="1">
    <source>
        <dbReference type="EMBL" id="KAG0139580.1"/>
    </source>
</evidence>
<reference evidence="1" key="1">
    <citation type="submission" date="2013-11" db="EMBL/GenBank/DDBJ databases">
        <title>Genome sequence of the fusiform rust pathogen reveals effectors for host alternation and coevolution with pine.</title>
        <authorList>
            <consortium name="DOE Joint Genome Institute"/>
            <person name="Smith K."/>
            <person name="Pendleton A."/>
            <person name="Kubisiak T."/>
            <person name="Anderson C."/>
            <person name="Salamov A."/>
            <person name="Aerts A."/>
            <person name="Riley R."/>
            <person name="Clum A."/>
            <person name="Lindquist E."/>
            <person name="Ence D."/>
            <person name="Campbell M."/>
            <person name="Kronenberg Z."/>
            <person name="Feau N."/>
            <person name="Dhillon B."/>
            <person name="Hamelin R."/>
            <person name="Burleigh J."/>
            <person name="Smith J."/>
            <person name="Yandell M."/>
            <person name="Nelson C."/>
            <person name="Grigoriev I."/>
            <person name="Davis J."/>
        </authorList>
    </citation>
    <scope>NUCLEOTIDE SEQUENCE</scope>
    <source>
        <strain evidence="1">G11</strain>
    </source>
</reference>
<dbReference type="Proteomes" id="UP000886653">
    <property type="component" value="Unassembled WGS sequence"/>
</dbReference>
<organism evidence="1 2">
    <name type="scientific">Cronartium quercuum f. sp. fusiforme G11</name>
    <dbReference type="NCBI Taxonomy" id="708437"/>
    <lineage>
        <taxon>Eukaryota</taxon>
        <taxon>Fungi</taxon>
        <taxon>Dikarya</taxon>
        <taxon>Basidiomycota</taxon>
        <taxon>Pucciniomycotina</taxon>
        <taxon>Pucciniomycetes</taxon>
        <taxon>Pucciniales</taxon>
        <taxon>Coleosporiaceae</taxon>
        <taxon>Cronartium</taxon>
    </lineage>
</organism>
<protein>
    <submittedName>
        <fullName evidence="1">Uncharacterized protein</fullName>
    </submittedName>
</protein>
<sequence length="55" mass="6342">MMKGRTDQKNYAHAVQHLRLLVSRCVNDILEKIVPQLVPHVLHDKLTESVNDHNS</sequence>
<gene>
    <name evidence="1" type="ORF">CROQUDRAFT_666298</name>
</gene>